<organism evidence="1">
    <name type="scientific">hydrothermal vent metagenome</name>
    <dbReference type="NCBI Taxonomy" id="652676"/>
    <lineage>
        <taxon>unclassified sequences</taxon>
        <taxon>metagenomes</taxon>
        <taxon>ecological metagenomes</taxon>
    </lineage>
</organism>
<dbReference type="EMBL" id="UOGJ01000097">
    <property type="protein sequence ID" value="VAX36473.1"/>
    <property type="molecule type" value="Genomic_DNA"/>
</dbReference>
<accession>A0A3B1DI72</accession>
<protein>
    <recommendedName>
        <fullName evidence="2">ATPase domain-containing protein</fullName>
    </recommendedName>
</protein>
<evidence type="ECO:0008006" key="2">
    <source>
        <dbReference type="Google" id="ProtNLM"/>
    </source>
</evidence>
<reference evidence="1" key="1">
    <citation type="submission" date="2018-06" db="EMBL/GenBank/DDBJ databases">
        <authorList>
            <person name="Zhirakovskaya E."/>
        </authorList>
    </citation>
    <scope>NUCLEOTIDE SEQUENCE</scope>
</reference>
<dbReference type="AlphaFoldDB" id="A0A3B1DI72"/>
<evidence type="ECO:0000313" key="1">
    <source>
        <dbReference type="EMBL" id="VAX36473.1"/>
    </source>
</evidence>
<sequence length="99" mass="11268">MNKYTEKKHIRQFNTSGTCNPISDFYVSRSEELQKALENIKGVPGKTGGKYFTMFASRQMGKTTFIEELVGKLDKEIYEPVVTAIPVSPKSRVKQKKFS</sequence>
<proteinExistence type="predicted"/>
<name>A0A3B1DI72_9ZZZZ</name>
<gene>
    <name evidence="1" type="ORF">MNBD_UNCLBAC01-2101</name>
</gene>